<gene>
    <name evidence="1" type="ORF">AAD027_04145</name>
</gene>
<protein>
    <submittedName>
        <fullName evidence="1">Uncharacterized protein</fullName>
    </submittedName>
</protein>
<evidence type="ECO:0000313" key="1">
    <source>
        <dbReference type="EMBL" id="MEL1263565.1"/>
    </source>
</evidence>
<evidence type="ECO:0000313" key="2">
    <source>
        <dbReference type="Proteomes" id="UP001459204"/>
    </source>
</evidence>
<dbReference type="RefSeq" id="WP_341724767.1">
    <property type="nucleotide sequence ID" value="NZ_JBBWWT010000002.1"/>
</dbReference>
<dbReference type="EMBL" id="JBBWWT010000002">
    <property type="protein sequence ID" value="MEL1263565.1"/>
    <property type="molecule type" value="Genomic_DNA"/>
</dbReference>
<sequence>MQAAVLGWLTSLLASTGSPGAELVGRVVPPYPDGLQDVGGSCVSDSSDPLRVCEYAITLLASAPVDAPGEPEPRYLIAGRMAGREGAHARWQVTDAVPYPDAVPGYYLQFGTCRLDGQDDSRVAAIVRQHGMQEWLKDIAWAGRIELPAGRFTVLDAKAVDCINEAYYGL</sequence>
<dbReference type="Proteomes" id="UP001459204">
    <property type="component" value="Unassembled WGS sequence"/>
</dbReference>
<proteinExistence type="predicted"/>
<accession>A0ABU9IXA1</accession>
<organism evidence="1 2">
    <name type="scientific">Pseudoxanthomonas putridarboris</name>
    <dbReference type="NCBI Taxonomy" id="752605"/>
    <lineage>
        <taxon>Bacteria</taxon>
        <taxon>Pseudomonadati</taxon>
        <taxon>Pseudomonadota</taxon>
        <taxon>Gammaproteobacteria</taxon>
        <taxon>Lysobacterales</taxon>
        <taxon>Lysobacteraceae</taxon>
        <taxon>Pseudoxanthomonas</taxon>
    </lineage>
</organism>
<reference evidence="1 2" key="1">
    <citation type="submission" date="2024-04" db="EMBL/GenBank/DDBJ databases">
        <title>Draft genome sequence of Pseudoxanthomonas putridarboris WD12.</title>
        <authorList>
            <person name="Oh J."/>
        </authorList>
    </citation>
    <scope>NUCLEOTIDE SEQUENCE [LARGE SCALE GENOMIC DNA]</scope>
    <source>
        <strain evidence="1 2">WD12</strain>
    </source>
</reference>
<comment type="caution">
    <text evidence="1">The sequence shown here is derived from an EMBL/GenBank/DDBJ whole genome shotgun (WGS) entry which is preliminary data.</text>
</comment>
<keyword evidence="2" id="KW-1185">Reference proteome</keyword>
<name>A0ABU9IXA1_9GAMM</name>